<dbReference type="PRINTS" id="PR00364">
    <property type="entry name" value="DISEASERSIST"/>
</dbReference>
<feature type="domain" description="OmpR/PhoB-type" evidence="4">
    <location>
        <begin position="13"/>
        <end position="111"/>
    </location>
</feature>
<sequence length="1134" mass="120490">MVLDPGRSHGRPPVIPAAADETLVVTLLGRIAVRRDAELVALPGVRARLLLVALALRPGRSRSAAVLIDDVWGDAPPRSPMNALHTQISRLRAGLPAGVLEAGPAGYRLALGPEQVDLTAVRQSVRRAGAASAAGDPAGALAIVEQARGLWSGEPGAELPPSEPATELADLAAEYAGELDDIERSAREACGDLDGAVEIARAQARQRPADEARARTLMRLLAAAGRDNEALDVFAALRTTLATELGTDPGAAITELNTAILRGGLVSRAEPGRPEPVLPRPPTAAVGVRAAPNALLGRADDLAELARLLRVSRVTTVLGPGGAGKTRVANELAARSAADRPVVLVELASVRPEGTSRDAMVDIESAIAGAVGLGETVRDRALPQVRPPTDSSRRLRDALSARPMLLVLDNCEHLIDGAALVVADLVGSCPQLTVLTTSRSPLAITAETVYPLAPLAIDPAGSPATDLFAARARAVRPSVRLDPAVVARLCHTLDGLPLAIELAAARVRTMSVEDIERRLDQRFALLRTGDRTSPERHRTLHAVIAWSWNLLEPAQQIALRRMCRFPAGFTLDAAEVVAGGPEVGDIAAAVDGLVGQSLLTVVEDADSAADHAGSVRYRMLETVREFGEQQLVAADHENGGEVELVESRMARWACEFAVAVARRYLAGDELGPALLMVAELDNLVAVLRRAEAGRDRFTVYAVFPALAMRWVAHGAHLELLGWIPRLLALPPPDHASGTHADLHMLGHAMTALHLAFMSRSLRELAVVRFRVRALLRHAVGMTETLRYLGLLLTCPADAVRLARLLADGARADNAQIRVVALVARANIWENMGRIHASRRDAHAARALTGEAQVWNRAMVVQHLGALDGQTAHYRESVGYYEEAAELLLRIRAYDESLEVRSYLAVCLAGIGDPARARRELAAALGLSDSGRAGLELVDDPTIRRNHRLSTIAAGLAEVEMAEGDIEAGLAHFRRALDLLAWQEGEFTPGPGALLMCATTVAAHVLAGRTETVAALVPELAGMALDRLDSVPDLPQIGAVACALGSGLLALDERTEAAVELLALAQVVSGRQDYPVIRWERHCALWRDRIGASRLNAALAAARRLRRNAAAARILELVGGSVTETPGPLDRIAAD</sequence>
<dbReference type="Pfam" id="PF25872">
    <property type="entry name" value="HTH_77"/>
    <property type="match status" value="1"/>
</dbReference>
<comment type="caution">
    <text evidence="5">The sequence shown here is derived from an EMBL/GenBank/DDBJ whole genome shotgun (WGS) entry which is preliminary data.</text>
</comment>
<proteinExistence type="inferred from homology"/>
<evidence type="ECO:0000259" key="4">
    <source>
        <dbReference type="PROSITE" id="PS51755"/>
    </source>
</evidence>
<dbReference type="Gene3D" id="1.25.40.10">
    <property type="entry name" value="Tetratricopeptide repeat domain"/>
    <property type="match status" value="2"/>
</dbReference>
<dbReference type="InterPro" id="IPR001867">
    <property type="entry name" value="OmpR/PhoB-type_DNA-bd"/>
</dbReference>
<dbReference type="SUPFAM" id="SSF52540">
    <property type="entry name" value="P-loop containing nucleoside triphosphate hydrolases"/>
    <property type="match status" value="1"/>
</dbReference>
<dbReference type="Pfam" id="PF03704">
    <property type="entry name" value="BTAD"/>
    <property type="match status" value="1"/>
</dbReference>
<name>A0ABV2X2H7_9NOCA</name>
<comment type="similarity">
    <text evidence="1">Belongs to the AfsR/DnrI/RedD regulatory family.</text>
</comment>
<reference evidence="5 6" key="1">
    <citation type="submission" date="2024-06" db="EMBL/GenBank/DDBJ databases">
        <title>The Natural Products Discovery Center: Release of the First 8490 Sequenced Strains for Exploring Actinobacteria Biosynthetic Diversity.</title>
        <authorList>
            <person name="Kalkreuter E."/>
            <person name="Kautsar S.A."/>
            <person name="Yang D."/>
            <person name="Bader C.D."/>
            <person name="Teijaro C.N."/>
            <person name="Fluegel L."/>
            <person name="Davis C.M."/>
            <person name="Simpson J.R."/>
            <person name="Lauterbach L."/>
            <person name="Steele A.D."/>
            <person name="Gui C."/>
            <person name="Meng S."/>
            <person name="Li G."/>
            <person name="Viehrig K."/>
            <person name="Ye F."/>
            <person name="Su P."/>
            <person name="Kiefer A.F."/>
            <person name="Nichols A."/>
            <person name="Cepeda A.J."/>
            <person name="Yan W."/>
            <person name="Fan B."/>
            <person name="Jiang Y."/>
            <person name="Adhikari A."/>
            <person name="Zheng C.-J."/>
            <person name="Schuster L."/>
            <person name="Cowan T.M."/>
            <person name="Smanski M.J."/>
            <person name="Chevrette M.G."/>
            <person name="De Carvalho L.P.S."/>
            <person name="Shen B."/>
        </authorList>
    </citation>
    <scope>NUCLEOTIDE SEQUENCE [LARGE SCALE GENOMIC DNA]</scope>
    <source>
        <strain evidence="5 6">NPDC019708</strain>
    </source>
</reference>
<dbReference type="SMART" id="SM01043">
    <property type="entry name" value="BTAD"/>
    <property type="match status" value="1"/>
</dbReference>
<accession>A0ABV2X2H7</accession>
<dbReference type="InterPro" id="IPR005158">
    <property type="entry name" value="BTAD"/>
</dbReference>
<evidence type="ECO:0000256" key="1">
    <source>
        <dbReference type="ARBA" id="ARBA00005820"/>
    </source>
</evidence>
<evidence type="ECO:0000256" key="2">
    <source>
        <dbReference type="ARBA" id="ARBA00023125"/>
    </source>
</evidence>
<evidence type="ECO:0000313" key="6">
    <source>
        <dbReference type="Proteomes" id="UP001550628"/>
    </source>
</evidence>
<feature type="DNA-binding region" description="OmpR/PhoB-type" evidence="3">
    <location>
        <begin position="13"/>
        <end position="111"/>
    </location>
</feature>
<dbReference type="SMART" id="SM00862">
    <property type="entry name" value="Trans_reg_C"/>
    <property type="match status" value="1"/>
</dbReference>
<protein>
    <submittedName>
        <fullName evidence="5">BTAD domain-containing putative transcriptional regulator</fullName>
    </submittedName>
</protein>
<dbReference type="InterPro" id="IPR016032">
    <property type="entry name" value="Sig_transdc_resp-reg_C-effctor"/>
</dbReference>
<evidence type="ECO:0000256" key="3">
    <source>
        <dbReference type="PROSITE-ProRule" id="PRU01091"/>
    </source>
</evidence>
<dbReference type="PROSITE" id="PS51755">
    <property type="entry name" value="OMPR_PHOB"/>
    <property type="match status" value="1"/>
</dbReference>
<dbReference type="Gene3D" id="3.40.50.300">
    <property type="entry name" value="P-loop containing nucleotide triphosphate hydrolases"/>
    <property type="match status" value="1"/>
</dbReference>
<organism evidence="5 6">
    <name type="scientific">Nocardia rhamnosiphila</name>
    <dbReference type="NCBI Taxonomy" id="426716"/>
    <lineage>
        <taxon>Bacteria</taxon>
        <taxon>Bacillati</taxon>
        <taxon>Actinomycetota</taxon>
        <taxon>Actinomycetes</taxon>
        <taxon>Mycobacteriales</taxon>
        <taxon>Nocardiaceae</taxon>
        <taxon>Nocardia</taxon>
    </lineage>
</organism>
<gene>
    <name evidence="5" type="ORF">ABZ510_36140</name>
</gene>
<dbReference type="Proteomes" id="UP001550628">
    <property type="component" value="Unassembled WGS sequence"/>
</dbReference>
<dbReference type="InterPro" id="IPR036388">
    <property type="entry name" value="WH-like_DNA-bd_sf"/>
</dbReference>
<dbReference type="Gene3D" id="1.10.10.10">
    <property type="entry name" value="Winged helix-like DNA-binding domain superfamily/Winged helix DNA-binding domain"/>
    <property type="match status" value="1"/>
</dbReference>
<dbReference type="InterPro" id="IPR058852">
    <property type="entry name" value="HTH_77"/>
</dbReference>
<dbReference type="SUPFAM" id="SSF46894">
    <property type="entry name" value="C-terminal effector domain of the bipartite response regulators"/>
    <property type="match status" value="1"/>
</dbReference>
<dbReference type="InterPro" id="IPR011990">
    <property type="entry name" value="TPR-like_helical_dom_sf"/>
</dbReference>
<dbReference type="EMBL" id="JBEYBF010000060">
    <property type="protein sequence ID" value="MEU1957266.1"/>
    <property type="molecule type" value="Genomic_DNA"/>
</dbReference>
<keyword evidence="6" id="KW-1185">Reference proteome</keyword>
<dbReference type="PANTHER" id="PTHR47691">
    <property type="entry name" value="REGULATOR-RELATED"/>
    <property type="match status" value="1"/>
</dbReference>
<evidence type="ECO:0000313" key="5">
    <source>
        <dbReference type="EMBL" id="MEU1957266.1"/>
    </source>
</evidence>
<dbReference type="InterPro" id="IPR027417">
    <property type="entry name" value="P-loop_NTPase"/>
</dbReference>
<dbReference type="PANTHER" id="PTHR47691:SF3">
    <property type="entry name" value="HTH-TYPE TRANSCRIPTIONAL REGULATOR RV0890C-RELATED"/>
    <property type="match status" value="1"/>
</dbReference>
<dbReference type="SUPFAM" id="SSF48452">
    <property type="entry name" value="TPR-like"/>
    <property type="match status" value="2"/>
</dbReference>
<keyword evidence="2 3" id="KW-0238">DNA-binding</keyword>
<dbReference type="RefSeq" id="WP_356959309.1">
    <property type="nucleotide sequence ID" value="NZ_JBEYBD010000027.1"/>
</dbReference>